<dbReference type="RefSeq" id="WP_153228406.1">
    <property type="nucleotide sequence ID" value="NZ_JACKZP010000019.1"/>
</dbReference>
<organism evidence="1 2">
    <name type="scientific">Trichormus variabilis N2B</name>
    <dbReference type="NCBI Taxonomy" id="2681315"/>
    <lineage>
        <taxon>Bacteria</taxon>
        <taxon>Bacillati</taxon>
        <taxon>Cyanobacteriota</taxon>
        <taxon>Cyanophyceae</taxon>
        <taxon>Nostocales</taxon>
        <taxon>Nostocaceae</taxon>
        <taxon>Trichormus</taxon>
    </lineage>
</organism>
<accession>A0ABR6S661</accession>
<keyword evidence="2" id="KW-1185">Reference proteome</keyword>
<sequence length="47" mass="5241">MDIVKGRIGLEDKFLHAGKFPGTHLHLEVPPGVVDSRVAVFYKQKIP</sequence>
<protein>
    <submittedName>
        <fullName evidence="1">Uncharacterized protein</fullName>
    </submittedName>
</protein>
<evidence type="ECO:0000313" key="1">
    <source>
        <dbReference type="EMBL" id="MBC1301743.1"/>
    </source>
</evidence>
<gene>
    <name evidence="1" type="ORF">GNE12_07405</name>
</gene>
<reference evidence="1 2" key="1">
    <citation type="submission" date="2019-11" db="EMBL/GenBank/DDBJ databases">
        <title>Comparison of genomes from free-living endosymbiotic cyanobacteria isolated from Azolla.</title>
        <authorList>
            <person name="Thiel T."/>
            <person name="Pratte B."/>
        </authorList>
    </citation>
    <scope>NUCLEOTIDE SEQUENCE [LARGE SCALE GENOMIC DNA]</scope>
    <source>
        <strain evidence="1 2">N2B</strain>
    </source>
</reference>
<dbReference type="EMBL" id="JACKZP010000019">
    <property type="protein sequence ID" value="MBC1301743.1"/>
    <property type="molecule type" value="Genomic_DNA"/>
</dbReference>
<dbReference type="GeneID" id="58721624"/>
<dbReference type="Proteomes" id="UP000570851">
    <property type="component" value="Unassembled WGS sequence"/>
</dbReference>
<name>A0ABR6S661_ANAVA</name>
<evidence type="ECO:0000313" key="2">
    <source>
        <dbReference type="Proteomes" id="UP000570851"/>
    </source>
</evidence>
<proteinExistence type="predicted"/>
<comment type="caution">
    <text evidence="1">The sequence shown here is derived from an EMBL/GenBank/DDBJ whole genome shotgun (WGS) entry which is preliminary data.</text>
</comment>